<sequence>MPLISEQQRLTRVARQWVKTFPDLYATAKAAAGDIIRKHTGRQLDPDTLWWHRFDSAVSSPYSYTGWEHRGPPLQSLTFVELMLQRFAVSDQDSLDNLQVMGGFYTDGPNHGLFDQHNEVRMLAADVARDFWAIDFATRYTDTLRAFWQHQGDDFIRLGRARLLAEVRKARAARQLSADDLQMIEQGLAGRLNGPLTVAALGLPSPAQGQVALYTFNLGTFSAQDVLRLSNAHGRQVLYLPGETPSLQAFDDITMLYRWVRQQLADKTSRQAMLKHFTAFAKLERYQLDALAALFDQVSDDPNTQHLGLLLQYTEHIEGDGFYYLRDKAKAQMEHQAQVLLESNAHLRAQLWIGYLGAFIKLASPAAPLSWPLALAVIGAGVTNVVLNSREAMHATTAQKRREAIINAVESAIIVAFSLPFAFSSEAGELEALPGPPLERDLELAPLGAAEGADTAPLADATPMLRAGERFNRLGMIERSDYHRLYVVREIARTENPARSLHDGFAPTRTFSWARKMMPGRMLRAFASRDGARAFAQAQFAGPYAAYEIDAEGLSVASLRHNLQYNTRFTLSREGMPEDFLMQHLRGQATLEDIGAGAWLYDEVHVPLDDLDTTQARLLSMSEFEPVEPGPSTGNTGVLRGVQVREPFGSHPVRTYMIDAEGYSQQVRYDIDTDSWRNSDGEAFRVGPDGKTFLRLDARNPVPKPSVQDMERALGEMGLHARMPLQLAALDRTGALAIPRKLHSIWIGRHMPARFIRRVINNATMAADGSDPFATHLYLSISDAQELERTLARLAGRPSCLHVHLLEDAPFFSQFKAGPFYNQFRAASLGDGHNYASAVDILRYQLLRFEGGIYMDVDDFVRTPIGDSPGMGDVQLHARPGELLLNNLVHH</sequence>
<feature type="domain" description="Dermonecrotic toxin N-terminal" evidence="1">
    <location>
        <begin position="20"/>
        <end position="278"/>
    </location>
</feature>
<reference evidence="2 3" key="1">
    <citation type="submission" date="2020-02" db="EMBL/GenBank/DDBJ databases">
        <title>Broccoli isolated Pseudomonas sp.</title>
        <authorList>
            <person name="Fujikawa T."/>
            <person name="Sawada H."/>
        </authorList>
    </citation>
    <scope>NUCLEOTIDE SEQUENCE [LARGE SCALE GENOMIC DNA]</scope>
    <source>
        <strain evidence="2 3">MAFF212428</strain>
    </source>
</reference>
<evidence type="ECO:0000259" key="1">
    <source>
        <dbReference type="Pfam" id="PF20178"/>
    </source>
</evidence>
<organism evidence="2 3">
    <name type="scientific">Pseudomonas brassicae</name>
    <dbReference type="NCBI Taxonomy" id="2708063"/>
    <lineage>
        <taxon>Bacteria</taxon>
        <taxon>Pseudomonadati</taxon>
        <taxon>Pseudomonadota</taxon>
        <taxon>Gammaproteobacteria</taxon>
        <taxon>Pseudomonadales</taxon>
        <taxon>Pseudomonadaceae</taxon>
        <taxon>Pseudomonas</taxon>
    </lineage>
</organism>
<dbReference type="AlphaFoldDB" id="A0A6M0CTS0"/>
<dbReference type="Pfam" id="PF20178">
    <property type="entry name" value="ToxA_N"/>
    <property type="match status" value="1"/>
</dbReference>
<protein>
    <recommendedName>
        <fullName evidence="1">Dermonecrotic toxin N-terminal domain-containing protein</fullName>
    </recommendedName>
</protein>
<name>A0A6M0CTS0_9PSED</name>
<dbReference type="SUPFAM" id="SSF53448">
    <property type="entry name" value="Nucleotide-diphospho-sugar transferases"/>
    <property type="match status" value="1"/>
</dbReference>
<evidence type="ECO:0000313" key="3">
    <source>
        <dbReference type="Proteomes" id="UP000480410"/>
    </source>
</evidence>
<dbReference type="InterPro" id="IPR029044">
    <property type="entry name" value="Nucleotide-diphossugar_trans"/>
</dbReference>
<dbReference type="InterPro" id="IPR046673">
    <property type="entry name" value="ToxA_N"/>
</dbReference>
<gene>
    <name evidence="2" type="ORF">G3435_14190</name>
</gene>
<dbReference type="EMBL" id="JAAHBV010000293">
    <property type="protein sequence ID" value="NER60822.1"/>
    <property type="molecule type" value="Genomic_DNA"/>
</dbReference>
<feature type="non-terminal residue" evidence="2">
    <location>
        <position position="891"/>
    </location>
</feature>
<dbReference type="Gene3D" id="3.90.550.20">
    <property type="match status" value="1"/>
</dbReference>
<evidence type="ECO:0000313" key="2">
    <source>
        <dbReference type="EMBL" id="NER60822.1"/>
    </source>
</evidence>
<comment type="caution">
    <text evidence="2">The sequence shown here is derived from an EMBL/GenBank/DDBJ whole genome shotgun (WGS) entry which is preliminary data.</text>
</comment>
<dbReference type="Proteomes" id="UP000480410">
    <property type="component" value="Unassembled WGS sequence"/>
</dbReference>
<accession>A0A6M0CTS0</accession>
<dbReference type="InterPro" id="IPR007577">
    <property type="entry name" value="GlycoTrfase_DXD_sugar-bd_CS"/>
</dbReference>
<dbReference type="Pfam" id="PF04488">
    <property type="entry name" value="Gly_transf_sug"/>
    <property type="match status" value="1"/>
</dbReference>
<proteinExistence type="predicted"/>